<accession>A0A371F7Z1</accession>
<feature type="transmembrane region" description="Helical" evidence="5">
    <location>
        <begin position="25"/>
        <end position="43"/>
    </location>
</feature>
<feature type="transmembrane region" description="Helical" evidence="5">
    <location>
        <begin position="55"/>
        <end position="77"/>
    </location>
</feature>
<comment type="caution">
    <text evidence="8">The sequence shown here is derived from an EMBL/GenBank/DDBJ whole genome shotgun (WGS) entry which is preliminary data.</text>
</comment>
<feature type="transmembrane region" description="Helical" evidence="5">
    <location>
        <begin position="527"/>
        <end position="548"/>
    </location>
</feature>
<dbReference type="Pfam" id="PF06813">
    <property type="entry name" value="Nodulin-like"/>
    <property type="match status" value="1"/>
</dbReference>
<feature type="transmembrane region" description="Helical" evidence="5">
    <location>
        <begin position="472"/>
        <end position="496"/>
    </location>
</feature>
<feature type="transmembrane region" description="Helical" evidence="5">
    <location>
        <begin position="179"/>
        <end position="196"/>
    </location>
</feature>
<evidence type="ECO:0000313" key="8">
    <source>
        <dbReference type="EMBL" id="RDX74409.1"/>
    </source>
</evidence>
<feature type="transmembrane region" description="Helical" evidence="5">
    <location>
        <begin position="372"/>
        <end position="392"/>
    </location>
</feature>
<dbReference type="PANTHER" id="PTHR21576:SF92">
    <property type="entry name" value="MFS TRANSPORTER"/>
    <property type="match status" value="1"/>
</dbReference>
<feature type="transmembrane region" description="Helical" evidence="5">
    <location>
        <begin position="438"/>
        <end position="460"/>
    </location>
</feature>
<name>A0A371F7Z1_MUCPR</name>
<dbReference type="InterPro" id="IPR056555">
    <property type="entry name" value="NFD4_C"/>
</dbReference>
<keyword evidence="9" id="KW-1185">Reference proteome</keyword>
<evidence type="ECO:0000256" key="3">
    <source>
        <dbReference type="ARBA" id="ARBA00022989"/>
    </source>
</evidence>
<feature type="non-terminal residue" evidence="8">
    <location>
        <position position="1"/>
    </location>
</feature>
<feature type="transmembrane region" description="Helical" evidence="5">
    <location>
        <begin position="334"/>
        <end position="352"/>
    </location>
</feature>
<keyword evidence="3 5" id="KW-1133">Transmembrane helix</keyword>
<evidence type="ECO:0000259" key="7">
    <source>
        <dbReference type="Pfam" id="PF23262"/>
    </source>
</evidence>
<evidence type="ECO:0000256" key="5">
    <source>
        <dbReference type="SAM" id="Phobius"/>
    </source>
</evidence>
<dbReference type="Gene3D" id="1.20.1250.20">
    <property type="entry name" value="MFS general substrate transporter like domains"/>
    <property type="match status" value="1"/>
</dbReference>
<dbReference type="STRING" id="157652.A0A371F7Z1"/>
<dbReference type="CDD" id="cd17354">
    <property type="entry name" value="MFS_Mch1p_like"/>
    <property type="match status" value="1"/>
</dbReference>
<evidence type="ECO:0000313" key="9">
    <source>
        <dbReference type="Proteomes" id="UP000257109"/>
    </source>
</evidence>
<feature type="domain" description="NFD4 C-terminal" evidence="7">
    <location>
        <begin position="360"/>
        <end position="554"/>
    </location>
</feature>
<protein>
    <submittedName>
        <fullName evidence="8">Protein NUCLEAR FUSION DEFECTIVE 4</fullName>
    </submittedName>
</protein>
<dbReference type="GO" id="GO:0016020">
    <property type="term" value="C:membrane"/>
    <property type="evidence" value="ECO:0007669"/>
    <property type="project" value="UniProtKB-SubCell"/>
</dbReference>
<feature type="transmembrane region" description="Helical" evidence="5">
    <location>
        <begin position="413"/>
        <end position="432"/>
    </location>
</feature>
<dbReference type="OrthoDB" id="410267at2759"/>
<evidence type="ECO:0000256" key="2">
    <source>
        <dbReference type="ARBA" id="ARBA00022692"/>
    </source>
</evidence>
<dbReference type="EMBL" id="QJKJ01010192">
    <property type="protein sequence ID" value="RDX74409.1"/>
    <property type="molecule type" value="Genomic_DNA"/>
</dbReference>
<evidence type="ECO:0000256" key="4">
    <source>
        <dbReference type="ARBA" id="ARBA00023136"/>
    </source>
</evidence>
<keyword evidence="2 5" id="KW-0812">Transmembrane</keyword>
<dbReference type="InterPro" id="IPR036259">
    <property type="entry name" value="MFS_trans_sf"/>
</dbReference>
<feature type="transmembrane region" description="Helical" evidence="5">
    <location>
        <begin position="245"/>
        <end position="265"/>
    </location>
</feature>
<reference evidence="8" key="1">
    <citation type="submission" date="2018-05" db="EMBL/GenBank/DDBJ databases">
        <title>Draft genome of Mucuna pruriens seed.</title>
        <authorList>
            <person name="Nnadi N.E."/>
            <person name="Vos R."/>
            <person name="Hasami M.H."/>
            <person name="Devisetty U.K."/>
            <person name="Aguiy J.C."/>
        </authorList>
    </citation>
    <scope>NUCLEOTIDE SEQUENCE [LARGE SCALE GENOMIC DNA]</scope>
    <source>
        <strain evidence="8">JCA_2017</strain>
    </source>
</reference>
<dbReference type="SUPFAM" id="SSF103473">
    <property type="entry name" value="MFS general substrate transporter"/>
    <property type="match status" value="2"/>
</dbReference>
<dbReference type="AlphaFoldDB" id="A0A371F7Z1"/>
<keyword evidence="4 5" id="KW-0472">Membrane</keyword>
<dbReference type="Pfam" id="PF23262">
    <property type="entry name" value="NFD4_C"/>
    <property type="match status" value="1"/>
</dbReference>
<evidence type="ECO:0000256" key="1">
    <source>
        <dbReference type="ARBA" id="ARBA00004141"/>
    </source>
</evidence>
<feature type="transmembrane region" description="Helical" evidence="5">
    <location>
        <begin position="149"/>
        <end position="173"/>
    </location>
</feature>
<dbReference type="Proteomes" id="UP000257109">
    <property type="component" value="Unassembled WGS sequence"/>
</dbReference>
<proteinExistence type="predicted"/>
<dbReference type="PANTHER" id="PTHR21576">
    <property type="entry name" value="UNCHARACTERIZED NODULIN-LIKE PROTEIN"/>
    <property type="match status" value="1"/>
</dbReference>
<feature type="transmembrane region" description="Helical" evidence="5">
    <location>
        <begin position="217"/>
        <end position="239"/>
    </location>
</feature>
<feature type="domain" description="Nodulin-like" evidence="6">
    <location>
        <begin position="26"/>
        <end position="264"/>
    </location>
</feature>
<gene>
    <name evidence="8" type="primary">NFD4</name>
    <name evidence="8" type="ORF">CR513_45852</name>
</gene>
<feature type="transmembrane region" description="Helical" evidence="5">
    <location>
        <begin position="83"/>
        <end position="105"/>
    </location>
</feature>
<sequence>MEVKTVFSRAYGRGDGNSWTRIKGFSLQVLTVSGAGYMFSLYSQEIKSVLGYDQSTLNLLCFFRVLGASIGIHSGLINEVTPPWVSLLIGGVLNFSGYFVIWLIVTSKIAKPQVWTMCLFIFIGANSSCSTNTGTLVTSVKNFPGIRGIVLGILTGYQGLSAAIITQLYYAFYGNDSKSIILLMAWLPTATAFVFLPVIRNHRGIQHPHDTKAFYRFLYLTLVLAGFLVIVIMVQQYFTIIQSEYLLTTTVMLFLLVLPLTVVIAEEHKIWKSREENVNREDDQMLLANYPKTATENPYQDMSFHAPHREPSAQENVSCWENILSPPEKGEDHTILQAIFSLDMVVLLLTSICSLGSNQTMVDNLGQIGISLGYPAHTTTTFVSLVSIWIYLGKIIQGVLSEHIITKFKVPRPLMLTSLLLLSCVGHLLIAFNVPNGLYVASIITGFCYGANWPLLFSIISELFGLKHYSTLYNVGWITSPIGSYFLNVRVAGYLYDREARRQMEALGQKTIPGEELDCIGDECFKLSFIIITSVCLFGALLSLILVFRTKKFYRSDLYNKFKEARTDEAETVVS</sequence>
<evidence type="ECO:0000259" key="6">
    <source>
        <dbReference type="Pfam" id="PF06813"/>
    </source>
</evidence>
<organism evidence="8 9">
    <name type="scientific">Mucuna pruriens</name>
    <name type="common">Velvet bean</name>
    <name type="synonym">Dolichos pruriens</name>
    <dbReference type="NCBI Taxonomy" id="157652"/>
    <lineage>
        <taxon>Eukaryota</taxon>
        <taxon>Viridiplantae</taxon>
        <taxon>Streptophyta</taxon>
        <taxon>Embryophyta</taxon>
        <taxon>Tracheophyta</taxon>
        <taxon>Spermatophyta</taxon>
        <taxon>Magnoliopsida</taxon>
        <taxon>eudicotyledons</taxon>
        <taxon>Gunneridae</taxon>
        <taxon>Pentapetalae</taxon>
        <taxon>rosids</taxon>
        <taxon>fabids</taxon>
        <taxon>Fabales</taxon>
        <taxon>Fabaceae</taxon>
        <taxon>Papilionoideae</taxon>
        <taxon>50 kb inversion clade</taxon>
        <taxon>NPAAA clade</taxon>
        <taxon>indigoferoid/millettioid clade</taxon>
        <taxon>Phaseoleae</taxon>
        <taxon>Mucuna</taxon>
    </lineage>
</organism>
<dbReference type="InterPro" id="IPR010658">
    <property type="entry name" value="Nodulin-like"/>
</dbReference>
<comment type="subcellular location">
    <subcellularLocation>
        <location evidence="1">Membrane</location>
        <topology evidence="1">Multi-pass membrane protein</topology>
    </subcellularLocation>
</comment>